<name>A0ABT6CC52_9MICO</name>
<evidence type="ECO:0000259" key="4">
    <source>
        <dbReference type="Pfam" id="PF00535"/>
    </source>
</evidence>
<dbReference type="Proteomes" id="UP001528912">
    <property type="component" value="Unassembled WGS sequence"/>
</dbReference>
<dbReference type="CDD" id="cd03801">
    <property type="entry name" value="GT4_PimA-like"/>
    <property type="match status" value="1"/>
</dbReference>
<dbReference type="EMBL" id="JAROAV010000057">
    <property type="protein sequence ID" value="MDF8266483.1"/>
    <property type="molecule type" value="Genomic_DNA"/>
</dbReference>
<dbReference type="RefSeq" id="WP_277193696.1">
    <property type="nucleotide sequence ID" value="NZ_JAROAV010000057.1"/>
</dbReference>
<dbReference type="GO" id="GO:0016757">
    <property type="term" value="F:glycosyltransferase activity"/>
    <property type="evidence" value="ECO:0007669"/>
    <property type="project" value="UniProtKB-KW"/>
</dbReference>
<dbReference type="PANTHER" id="PTHR45947:SF3">
    <property type="entry name" value="SULFOQUINOVOSYL TRANSFERASE SQD2"/>
    <property type="match status" value="1"/>
</dbReference>
<protein>
    <recommendedName>
        <fullName evidence="1">D-inositol 3-phosphate glycosyltransferase</fullName>
    </recommendedName>
</protein>
<accession>A0ABT6CC52</accession>
<sequence length="655" mass="71218">MRVLRFAHHAPVSAWRQRERELIHGGVELTLVSSRRWNEGGSMVELSPDGDDFIEPVRTFGQHPNLFVYDPRPVWRLLGQRWDLVDLHEEPCSLATAEVLALRRLRRSRVPYVMYSAQNLRKRYPVPFRWTERWALRGASAAYVCNSAAGRILKDKGLAAPAYDIPLGLDLSRFTPADRKPPRDGLTIGYAGRLEPHKGVGVLLDAVAGEPAWRVEVAGTGSQREALEAQAAALGAADRVRFHGHRAAEELPAFYRGLDVLAVPSLETSGWVEQFGRVVVEAMACGVPVVASESGALPDVVAGAGLLAPPGDAEALHDRIRQLVDPRTWQRCRDAGLAHAEGFTWAQVARHHRRMYDHATPTAATEGGGLPDLHVIVVAYGPPDLLAACLDRLGGAFPVTVVDNSSSPATAEVVRAAGARYLDPGSNLGFARGVNHGLRAIGDRDDDLAGTDVLLLNPDAGIDPAGVTALHHALHTDSRLAAVAPEQVHPETGEEVRVAWPFPSPMGAVVEAVGLGLRRNRPDFVIGSVLLLRGRAIANVGLLDERFFLYSEETDWQRRAMSRGWRSDVVRGVSGTHLGAATSSDSVVREQHFHASLERYVRKHHGAAGWMVFRAAMVAGGAARAVAPTAGRREAARRRARLYVTGPVRAQERSR</sequence>
<dbReference type="SUPFAM" id="SSF53448">
    <property type="entry name" value="Nucleotide-diphospho-sugar transferases"/>
    <property type="match status" value="1"/>
</dbReference>
<evidence type="ECO:0000313" key="6">
    <source>
        <dbReference type="Proteomes" id="UP001528912"/>
    </source>
</evidence>
<evidence type="ECO:0000256" key="2">
    <source>
        <dbReference type="ARBA" id="ARBA00022679"/>
    </source>
</evidence>
<dbReference type="Gene3D" id="3.40.50.2000">
    <property type="entry name" value="Glycogen Phosphorylase B"/>
    <property type="match status" value="2"/>
</dbReference>
<organism evidence="5 6">
    <name type="scientific">Luteipulveratus flavus</name>
    <dbReference type="NCBI Taxonomy" id="3031728"/>
    <lineage>
        <taxon>Bacteria</taxon>
        <taxon>Bacillati</taxon>
        <taxon>Actinomycetota</taxon>
        <taxon>Actinomycetes</taxon>
        <taxon>Micrococcales</taxon>
        <taxon>Dermacoccaceae</taxon>
        <taxon>Luteipulveratus</taxon>
    </lineage>
</organism>
<dbReference type="InterPro" id="IPR001296">
    <property type="entry name" value="Glyco_trans_1"/>
</dbReference>
<comment type="caution">
    <text evidence="5">The sequence shown here is derived from an EMBL/GenBank/DDBJ whole genome shotgun (WGS) entry which is preliminary data.</text>
</comment>
<dbReference type="SUPFAM" id="SSF53756">
    <property type="entry name" value="UDP-Glycosyltransferase/glycogen phosphorylase"/>
    <property type="match status" value="1"/>
</dbReference>
<dbReference type="InterPro" id="IPR001173">
    <property type="entry name" value="Glyco_trans_2-like"/>
</dbReference>
<reference evidence="5 6" key="1">
    <citation type="submission" date="2023-03" db="EMBL/GenBank/DDBJ databases">
        <title>YIM 133296 draft genome.</title>
        <authorList>
            <person name="Xiong L."/>
        </authorList>
    </citation>
    <scope>NUCLEOTIDE SEQUENCE [LARGE SCALE GENOMIC DNA]</scope>
    <source>
        <strain evidence="5 6">YIM 133296</strain>
    </source>
</reference>
<feature type="domain" description="Glycosyl transferase family 1" evidence="3">
    <location>
        <begin position="181"/>
        <end position="325"/>
    </location>
</feature>
<evidence type="ECO:0000313" key="5">
    <source>
        <dbReference type="EMBL" id="MDF8266483.1"/>
    </source>
</evidence>
<proteinExistence type="predicted"/>
<dbReference type="Pfam" id="PF00535">
    <property type="entry name" value="Glycos_transf_2"/>
    <property type="match status" value="1"/>
</dbReference>
<evidence type="ECO:0000256" key="1">
    <source>
        <dbReference type="ARBA" id="ARBA00021292"/>
    </source>
</evidence>
<keyword evidence="2 5" id="KW-0808">Transferase</keyword>
<keyword evidence="6" id="KW-1185">Reference proteome</keyword>
<keyword evidence="5" id="KW-0328">Glycosyltransferase</keyword>
<dbReference type="PANTHER" id="PTHR45947">
    <property type="entry name" value="SULFOQUINOVOSYL TRANSFERASE SQD2"/>
    <property type="match status" value="1"/>
</dbReference>
<dbReference type="Pfam" id="PF00534">
    <property type="entry name" value="Glycos_transf_1"/>
    <property type="match status" value="1"/>
</dbReference>
<dbReference type="InterPro" id="IPR050194">
    <property type="entry name" value="Glycosyltransferase_grp1"/>
</dbReference>
<feature type="domain" description="Glycosyltransferase 2-like" evidence="4">
    <location>
        <begin position="375"/>
        <end position="440"/>
    </location>
</feature>
<gene>
    <name evidence="5" type="ORF">P4R38_19710</name>
</gene>
<evidence type="ECO:0000259" key="3">
    <source>
        <dbReference type="Pfam" id="PF00534"/>
    </source>
</evidence>
<dbReference type="Gene3D" id="3.90.550.10">
    <property type="entry name" value="Spore Coat Polysaccharide Biosynthesis Protein SpsA, Chain A"/>
    <property type="match status" value="1"/>
</dbReference>
<dbReference type="InterPro" id="IPR029044">
    <property type="entry name" value="Nucleotide-diphossugar_trans"/>
</dbReference>